<accession>A0A5J5FB71</accession>
<sequence>MTKRKKSKQQQQQQQQQQQNKRARFDDDGGGPKFDASRGYLDPATGQRGAFPGLERDQEEFFGPPMDGLDYLRMVRSEAKGVPDLLLSSKAPPPPKARRPPPPPPADDVVLDYDEPSREPTEEAKEEDEEEKDYIFSESTYISLHRSAPSAPIPPYHAPILARFRQLHKKLHSTPPKKSPHNPHPRWSDLKQWRKFVGTTMPRPQWVWGMQQWEVMRLLKQFRGWMEWRAKVRNAAGRGVPKAWPVWIWALLVRCECVMGAEEVAVVRELGKAALMLLAGMGSGELEDTAETDELGETEAGIKADAEHGEEDGEVPEKDHQEKEEEEEGEVPDPNNNKNTTPKPAAEEEGDFRSVEETLADTYRYVLRCIPTGMYLYHAILFTEVIGSQ</sequence>
<dbReference type="PANTHER" id="PTHR12794:SF0">
    <property type="entry name" value="GEM-ASSOCIATED PROTEIN 2"/>
    <property type="match status" value="1"/>
</dbReference>
<dbReference type="Proteomes" id="UP000326924">
    <property type="component" value="Unassembled WGS sequence"/>
</dbReference>
<dbReference type="InParanoid" id="A0A5J5FB71"/>
<dbReference type="GO" id="GO:0000387">
    <property type="term" value="P:spliceosomal snRNP assembly"/>
    <property type="evidence" value="ECO:0007669"/>
    <property type="project" value="InterPro"/>
</dbReference>
<dbReference type="Gene3D" id="1.20.58.1070">
    <property type="match status" value="1"/>
</dbReference>
<feature type="compositionally biased region" description="Low complexity" evidence="2">
    <location>
        <begin position="9"/>
        <end position="19"/>
    </location>
</feature>
<evidence type="ECO:0000313" key="3">
    <source>
        <dbReference type="EMBL" id="KAA8914613.1"/>
    </source>
</evidence>
<evidence type="ECO:0000256" key="1">
    <source>
        <dbReference type="ARBA" id="ARBA00025758"/>
    </source>
</evidence>
<proteinExistence type="inferred from homology"/>
<reference evidence="3 4" key="1">
    <citation type="submission" date="2019-09" db="EMBL/GenBank/DDBJ databases">
        <title>Draft genome of the ectomycorrhizal ascomycete Sphaerosporella brunnea.</title>
        <authorList>
            <consortium name="DOE Joint Genome Institute"/>
            <person name="Benucci G.M."/>
            <person name="Marozzi G."/>
            <person name="Antonielli L."/>
            <person name="Sanchez S."/>
            <person name="Marco P."/>
            <person name="Wang X."/>
            <person name="Falini L.B."/>
            <person name="Barry K."/>
            <person name="Haridas S."/>
            <person name="Lipzen A."/>
            <person name="Labutti K."/>
            <person name="Grigoriev I.V."/>
            <person name="Murat C."/>
            <person name="Martin F."/>
            <person name="Albertini E."/>
            <person name="Donnini D."/>
            <person name="Bonito G."/>
        </authorList>
    </citation>
    <scope>NUCLEOTIDE SEQUENCE [LARGE SCALE GENOMIC DNA]</scope>
    <source>
        <strain evidence="3 4">Sb_GMNB300</strain>
    </source>
</reference>
<dbReference type="OrthoDB" id="428895at2759"/>
<evidence type="ECO:0000313" key="4">
    <source>
        <dbReference type="Proteomes" id="UP000326924"/>
    </source>
</evidence>
<dbReference type="GO" id="GO:0032797">
    <property type="term" value="C:SMN complex"/>
    <property type="evidence" value="ECO:0007669"/>
    <property type="project" value="TreeGrafter"/>
</dbReference>
<feature type="region of interest" description="Disordered" evidence="2">
    <location>
        <begin position="1"/>
        <end position="68"/>
    </location>
</feature>
<dbReference type="GO" id="GO:0005634">
    <property type="term" value="C:nucleus"/>
    <property type="evidence" value="ECO:0007669"/>
    <property type="project" value="TreeGrafter"/>
</dbReference>
<comment type="caution">
    <text evidence="3">The sequence shown here is derived from an EMBL/GenBank/DDBJ whole genome shotgun (WGS) entry which is preliminary data.</text>
</comment>
<feature type="region of interest" description="Disordered" evidence="2">
    <location>
        <begin position="83"/>
        <end position="132"/>
    </location>
</feature>
<evidence type="ECO:0000256" key="2">
    <source>
        <dbReference type="SAM" id="MobiDB-lite"/>
    </source>
</evidence>
<keyword evidence="4" id="KW-1185">Reference proteome</keyword>
<feature type="region of interest" description="Disordered" evidence="2">
    <location>
        <begin position="305"/>
        <end position="354"/>
    </location>
</feature>
<dbReference type="EMBL" id="VXIS01000004">
    <property type="protein sequence ID" value="KAA8914613.1"/>
    <property type="molecule type" value="Genomic_DNA"/>
</dbReference>
<organism evidence="3 4">
    <name type="scientific">Sphaerosporella brunnea</name>
    <dbReference type="NCBI Taxonomy" id="1250544"/>
    <lineage>
        <taxon>Eukaryota</taxon>
        <taxon>Fungi</taxon>
        <taxon>Dikarya</taxon>
        <taxon>Ascomycota</taxon>
        <taxon>Pezizomycotina</taxon>
        <taxon>Pezizomycetes</taxon>
        <taxon>Pezizales</taxon>
        <taxon>Pyronemataceae</taxon>
        <taxon>Sphaerosporella</taxon>
    </lineage>
</organism>
<dbReference type="Pfam" id="PF04938">
    <property type="entry name" value="SIP1"/>
    <property type="match status" value="1"/>
</dbReference>
<protein>
    <submittedName>
        <fullName evidence="3">Uncharacterized protein</fullName>
    </submittedName>
</protein>
<comment type="similarity">
    <text evidence="1">Belongs to the gemin-2 family.</text>
</comment>
<gene>
    <name evidence="3" type="ORF">FN846DRAFT_477800</name>
</gene>
<dbReference type="PANTHER" id="PTHR12794">
    <property type="entry name" value="GEMIN2"/>
    <property type="match status" value="1"/>
</dbReference>
<dbReference type="InterPro" id="IPR035426">
    <property type="entry name" value="Gemin2/Brr1"/>
</dbReference>
<feature type="compositionally biased region" description="Pro residues" evidence="2">
    <location>
        <begin position="91"/>
        <end position="106"/>
    </location>
</feature>
<dbReference type="AlphaFoldDB" id="A0A5J5FB71"/>
<name>A0A5J5FB71_9PEZI</name>
<feature type="compositionally biased region" description="Low complexity" evidence="2">
    <location>
        <begin position="332"/>
        <end position="344"/>
    </location>
</feature>